<evidence type="ECO:0000256" key="4">
    <source>
        <dbReference type="ARBA" id="ARBA00022840"/>
    </source>
</evidence>
<accession>A0A8H7CT08</accession>
<dbReference type="EMBL" id="JACAZI010000012">
    <property type="protein sequence ID" value="KAF7347172.1"/>
    <property type="molecule type" value="Genomic_DNA"/>
</dbReference>
<dbReference type="InterPro" id="IPR000719">
    <property type="entry name" value="Prot_kinase_dom"/>
</dbReference>
<gene>
    <name evidence="6" type="ORF">MVEN_01471800</name>
</gene>
<feature type="domain" description="Protein kinase" evidence="5">
    <location>
        <begin position="165"/>
        <end position="428"/>
    </location>
</feature>
<evidence type="ECO:0000256" key="2">
    <source>
        <dbReference type="ARBA" id="ARBA00022741"/>
    </source>
</evidence>
<protein>
    <submittedName>
        <fullName evidence="6">Kinase-like protein</fullName>
    </submittedName>
</protein>
<dbReference type="PANTHER" id="PTHR44329:SF288">
    <property type="entry name" value="MITOGEN-ACTIVATED PROTEIN KINASE KINASE KINASE 20"/>
    <property type="match status" value="1"/>
</dbReference>
<keyword evidence="7" id="KW-1185">Reference proteome</keyword>
<dbReference type="InterPro" id="IPR051681">
    <property type="entry name" value="Ser/Thr_Kinases-Pseudokinases"/>
</dbReference>
<dbReference type="PROSITE" id="PS00109">
    <property type="entry name" value="PROTEIN_KINASE_TYR"/>
    <property type="match status" value="1"/>
</dbReference>
<keyword evidence="4" id="KW-0067">ATP-binding</keyword>
<reference evidence="6" key="1">
    <citation type="submission" date="2020-05" db="EMBL/GenBank/DDBJ databases">
        <title>Mycena genomes resolve the evolution of fungal bioluminescence.</title>
        <authorList>
            <person name="Tsai I.J."/>
        </authorList>
    </citation>
    <scope>NUCLEOTIDE SEQUENCE</scope>
    <source>
        <strain evidence="6">CCC161011</strain>
    </source>
</reference>
<evidence type="ECO:0000313" key="7">
    <source>
        <dbReference type="Proteomes" id="UP000620124"/>
    </source>
</evidence>
<name>A0A8H7CT08_9AGAR</name>
<evidence type="ECO:0000259" key="5">
    <source>
        <dbReference type="PROSITE" id="PS50011"/>
    </source>
</evidence>
<dbReference type="SUPFAM" id="SSF56112">
    <property type="entry name" value="Protein kinase-like (PK-like)"/>
    <property type="match status" value="1"/>
</dbReference>
<dbReference type="Proteomes" id="UP000620124">
    <property type="component" value="Unassembled WGS sequence"/>
</dbReference>
<comment type="caution">
    <text evidence="6">The sequence shown here is derived from an EMBL/GenBank/DDBJ whole genome shotgun (WGS) entry which is preliminary data.</text>
</comment>
<keyword evidence="2" id="KW-0547">Nucleotide-binding</keyword>
<evidence type="ECO:0000256" key="1">
    <source>
        <dbReference type="ARBA" id="ARBA00022679"/>
    </source>
</evidence>
<evidence type="ECO:0000313" key="6">
    <source>
        <dbReference type="EMBL" id="KAF7347172.1"/>
    </source>
</evidence>
<sequence length="545" mass="60674">MPIQIFIYKALISCLKEACSIGVPGRGPSEITRLQVTLDEYLVSMNSNDPVNGIIKSLECRKTLLELASDLGLANDLELRTALRIDEERIATLLLSILSSKSAEEVVLRLEGDSAQCFLDVVQSTLDKGFLITPEHSRIARRIVRKLSALCDRLPSSLFISGVTGKEERPTFGGGFGDIFRASYGKQIVALKYMRVVQYMRGSDLRCIRLKFCREALVWKGLEHPHILPFLGIEAETFPLPLCMVSPWMKHGTVLNYLKEHGHTAVDKILYEVAQGLEYLHSCDVVHGDLRGTNILIKDDWCACLADFGLSIFSDATASMSTNRGGSPYWMAPELLNPDQFGLKFARTCASDVYAFGCVCFELYTGRPPFSYLPEPGAMMKVINGERPGRPSGSPAMSGTLWRHVSAYWAQEPTARPVTQIIVQNMLWPPPADLGMQCTPFTSSSLSFPAATVSFDSRSNLACDDATTADFAAELKKLYHAIMYLEAKVKQVATDETRDAGHVFHTANDNGAKRDKEREKWKHRIEDHKELADNIRNLLRICLSP</sequence>
<proteinExistence type="predicted"/>
<dbReference type="GO" id="GO:0004674">
    <property type="term" value="F:protein serine/threonine kinase activity"/>
    <property type="evidence" value="ECO:0007669"/>
    <property type="project" value="TreeGrafter"/>
</dbReference>
<organism evidence="6 7">
    <name type="scientific">Mycena venus</name>
    <dbReference type="NCBI Taxonomy" id="2733690"/>
    <lineage>
        <taxon>Eukaryota</taxon>
        <taxon>Fungi</taxon>
        <taxon>Dikarya</taxon>
        <taxon>Basidiomycota</taxon>
        <taxon>Agaricomycotina</taxon>
        <taxon>Agaricomycetes</taxon>
        <taxon>Agaricomycetidae</taxon>
        <taxon>Agaricales</taxon>
        <taxon>Marasmiineae</taxon>
        <taxon>Mycenaceae</taxon>
        <taxon>Mycena</taxon>
    </lineage>
</organism>
<keyword evidence="1" id="KW-0808">Transferase</keyword>
<dbReference type="PANTHER" id="PTHR44329">
    <property type="entry name" value="SERINE/THREONINE-PROTEIN KINASE TNNI3K-RELATED"/>
    <property type="match status" value="1"/>
</dbReference>
<dbReference type="Gene3D" id="1.10.510.10">
    <property type="entry name" value="Transferase(Phosphotransferase) domain 1"/>
    <property type="match status" value="1"/>
</dbReference>
<dbReference type="InterPro" id="IPR001245">
    <property type="entry name" value="Ser-Thr/Tyr_kinase_cat_dom"/>
</dbReference>
<dbReference type="InterPro" id="IPR008266">
    <property type="entry name" value="Tyr_kinase_AS"/>
</dbReference>
<dbReference type="InterPro" id="IPR011009">
    <property type="entry name" value="Kinase-like_dom_sf"/>
</dbReference>
<dbReference type="Pfam" id="PF07714">
    <property type="entry name" value="PK_Tyr_Ser-Thr"/>
    <property type="match status" value="1"/>
</dbReference>
<dbReference type="AlphaFoldDB" id="A0A8H7CT08"/>
<dbReference type="OrthoDB" id="346907at2759"/>
<dbReference type="GO" id="GO:0005524">
    <property type="term" value="F:ATP binding"/>
    <property type="evidence" value="ECO:0007669"/>
    <property type="project" value="UniProtKB-KW"/>
</dbReference>
<dbReference type="PROSITE" id="PS50011">
    <property type="entry name" value="PROTEIN_KINASE_DOM"/>
    <property type="match status" value="1"/>
</dbReference>
<keyword evidence="3 6" id="KW-0418">Kinase</keyword>
<evidence type="ECO:0000256" key="3">
    <source>
        <dbReference type="ARBA" id="ARBA00022777"/>
    </source>
</evidence>